<dbReference type="Proteomes" id="UP000193240">
    <property type="component" value="Unassembled WGS sequence"/>
</dbReference>
<dbReference type="GO" id="GO:0008270">
    <property type="term" value="F:zinc ion binding"/>
    <property type="evidence" value="ECO:0007669"/>
    <property type="project" value="UniProtKB-KW"/>
</dbReference>
<dbReference type="GO" id="GO:0005634">
    <property type="term" value="C:nucleus"/>
    <property type="evidence" value="ECO:0007669"/>
    <property type="project" value="TreeGrafter"/>
</dbReference>
<feature type="domain" description="RING-type" evidence="6">
    <location>
        <begin position="351"/>
        <end position="406"/>
    </location>
</feature>
<protein>
    <recommendedName>
        <fullName evidence="6">RING-type domain-containing protein</fullName>
    </recommendedName>
</protein>
<feature type="compositionally biased region" description="Basic and acidic residues" evidence="5">
    <location>
        <begin position="184"/>
        <end position="200"/>
    </location>
</feature>
<dbReference type="OMA" id="MPASHEM"/>
<dbReference type="STRING" id="105696.A0A1Y2M3Z6"/>
<dbReference type="PANTHER" id="PTHR45931:SF23">
    <property type="entry name" value="OS12G0134500 PROTEIN"/>
    <property type="match status" value="1"/>
</dbReference>
<keyword evidence="2 4" id="KW-0863">Zinc-finger</keyword>
<dbReference type="InterPro" id="IPR013083">
    <property type="entry name" value="Znf_RING/FYVE/PHD"/>
</dbReference>
<organism evidence="7 8">
    <name type="scientific">Epicoccum nigrum</name>
    <name type="common">Soil fungus</name>
    <name type="synonym">Epicoccum purpurascens</name>
    <dbReference type="NCBI Taxonomy" id="105696"/>
    <lineage>
        <taxon>Eukaryota</taxon>
        <taxon>Fungi</taxon>
        <taxon>Dikarya</taxon>
        <taxon>Ascomycota</taxon>
        <taxon>Pezizomycotina</taxon>
        <taxon>Dothideomycetes</taxon>
        <taxon>Pleosporomycetidae</taxon>
        <taxon>Pleosporales</taxon>
        <taxon>Pleosporineae</taxon>
        <taxon>Didymellaceae</taxon>
        <taxon>Epicoccum</taxon>
    </lineage>
</organism>
<name>A0A1Y2M3Z6_EPING</name>
<feature type="region of interest" description="Disordered" evidence="5">
    <location>
        <begin position="240"/>
        <end position="312"/>
    </location>
</feature>
<reference evidence="7 8" key="1">
    <citation type="journal article" date="2017" name="Genome Announc.">
        <title>Genome sequence of the saprophytic ascomycete Epicoccum nigrum ICMP 19927 strain isolated from New Zealand.</title>
        <authorList>
            <person name="Fokin M."/>
            <person name="Fleetwood D."/>
            <person name="Weir B.S."/>
            <person name="Villas-Boas S.G."/>
        </authorList>
    </citation>
    <scope>NUCLEOTIDE SEQUENCE [LARGE SCALE GENOMIC DNA]</scope>
    <source>
        <strain evidence="7 8">ICMP 19927</strain>
    </source>
</reference>
<gene>
    <name evidence="7" type="ORF">B5807_04744</name>
</gene>
<dbReference type="InterPro" id="IPR001841">
    <property type="entry name" value="Znf_RING"/>
</dbReference>
<feature type="compositionally biased region" description="Basic and acidic residues" evidence="5">
    <location>
        <begin position="126"/>
        <end position="136"/>
    </location>
</feature>
<evidence type="ECO:0000256" key="2">
    <source>
        <dbReference type="ARBA" id="ARBA00022771"/>
    </source>
</evidence>
<dbReference type="EMBL" id="KZ107842">
    <property type="protein sequence ID" value="OSS50177.1"/>
    <property type="molecule type" value="Genomic_DNA"/>
</dbReference>
<evidence type="ECO:0000259" key="6">
    <source>
        <dbReference type="PROSITE" id="PS50089"/>
    </source>
</evidence>
<evidence type="ECO:0000256" key="5">
    <source>
        <dbReference type="SAM" id="MobiDB-lite"/>
    </source>
</evidence>
<dbReference type="Pfam" id="PF13639">
    <property type="entry name" value="zf-RING_2"/>
    <property type="match status" value="1"/>
</dbReference>
<dbReference type="GO" id="GO:0006511">
    <property type="term" value="P:ubiquitin-dependent protein catabolic process"/>
    <property type="evidence" value="ECO:0007669"/>
    <property type="project" value="TreeGrafter"/>
</dbReference>
<dbReference type="PANTHER" id="PTHR45931">
    <property type="entry name" value="SI:CH211-59O9.10"/>
    <property type="match status" value="1"/>
</dbReference>
<dbReference type="AlphaFoldDB" id="A0A1Y2M3Z6"/>
<dbReference type="SUPFAM" id="SSF57850">
    <property type="entry name" value="RING/U-box"/>
    <property type="match status" value="1"/>
</dbReference>
<evidence type="ECO:0000313" key="8">
    <source>
        <dbReference type="Proteomes" id="UP000193240"/>
    </source>
</evidence>
<dbReference type="Gene3D" id="3.30.40.10">
    <property type="entry name" value="Zinc/RING finger domain, C3HC4 (zinc finger)"/>
    <property type="match status" value="1"/>
</dbReference>
<dbReference type="InParanoid" id="A0A1Y2M3Z6"/>
<sequence>MPMAAPDFGLPYQYPAMSTGPGAQRADVAGHWQPSLPSIRRRQEWEASHFHADNQPFLPSLDYTNNPYPHPNYPQSPYHSHTMNGSPPMQMYPHSMYTFSSHQPRPPPAIRSGHVDALLNPGRPGSDMHRMPASHEMHHRSTPGAFAYSMPPQPAVPGSDTPSVSFDRNRLPESANGAGVGHSDQARPLDLRSSETHQSQESEQSQQQPPVRNMLMGRTDDAESEASQQRPIIHHTFMGRIEDAEQRMPRNPSAQARRSDRSSSPRASARRSFNRYSADLSHSGTSSDVEEAAARSPPFNRTRHQRTDSRSRLLRQAYDPRVITSSQLQQLTASLPRLVRGELPEDTSPTCDICAKDYSAAPVPPSEEEEVAVKLPCGHCFGESCITEWFDTCKKHKNKVTCPMCRKQLIEPPQSPYMTDPFGASVFHPSAYLFARNAQSLREMMASEFPQYTRAL</sequence>
<keyword evidence="8" id="KW-1185">Reference proteome</keyword>
<accession>A0A1Y2M3Z6</accession>
<evidence type="ECO:0000313" key="7">
    <source>
        <dbReference type="EMBL" id="OSS50177.1"/>
    </source>
</evidence>
<keyword evidence="1" id="KW-0479">Metal-binding</keyword>
<proteinExistence type="predicted"/>
<dbReference type="GO" id="GO:0061630">
    <property type="term" value="F:ubiquitin protein ligase activity"/>
    <property type="evidence" value="ECO:0007669"/>
    <property type="project" value="TreeGrafter"/>
</dbReference>
<dbReference type="PROSITE" id="PS50089">
    <property type="entry name" value="ZF_RING_2"/>
    <property type="match status" value="1"/>
</dbReference>
<evidence type="ECO:0000256" key="1">
    <source>
        <dbReference type="ARBA" id="ARBA00022723"/>
    </source>
</evidence>
<dbReference type="InterPro" id="IPR051834">
    <property type="entry name" value="RING_finger_E3_ligase"/>
</dbReference>
<feature type="region of interest" description="Disordered" evidence="5">
    <location>
        <begin position="94"/>
        <end position="213"/>
    </location>
</feature>
<evidence type="ECO:0000256" key="4">
    <source>
        <dbReference type="PROSITE-ProRule" id="PRU00175"/>
    </source>
</evidence>
<evidence type="ECO:0000256" key="3">
    <source>
        <dbReference type="ARBA" id="ARBA00022833"/>
    </source>
</evidence>
<keyword evidence="3" id="KW-0862">Zinc</keyword>